<dbReference type="AlphaFoldDB" id="A0A833VK78"/>
<dbReference type="GO" id="GO:0005507">
    <property type="term" value="F:copper ion binding"/>
    <property type="evidence" value="ECO:0007669"/>
    <property type="project" value="TreeGrafter"/>
</dbReference>
<accession>A0A833VK78</accession>
<comment type="caution">
    <text evidence="2">The sequence shown here is derived from an EMBL/GenBank/DDBJ whole genome shotgun (WGS) entry which is preliminary data.</text>
</comment>
<dbReference type="PANTHER" id="PTHR23419:SF8">
    <property type="entry name" value="FI09726P"/>
    <property type="match status" value="1"/>
</dbReference>
<evidence type="ECO:0000313" key="2">
    <source>
        <dbReference type="EMBL" id="KAF3326488.1"/>
    </source>
</evidence>
<dbReference type="Proteomes" id="UP000623129">
    <property type="component" value="Unassembled WGS sequence"/>
</dbReference>
<keyword evidence="3" id="KW-1185">Reference proteome</keyword>
<proteinExistence type="inferred from homology"/>
<dbReference type="Pfam" id="PF03091">
    <property type="entry name" value="CutA1"/>
    <property type="match status" value="1"/>
</dbReference>
<dbReference type="InterPro" id="IPR004323">
    <property type="entry name" value="Ion_tolerance_CutA"/>
</dbReference>
<organism evidence="2 3">
    <name type="scientific">Carex littledalei</name>
    <dbReference type="NCBI Taxonomy" id="544730"/>
    <lineage>
        <taxon>Eukaryota</taxon>
        <taxon>Viridiplantae</taxon>
        <taxon>Streptophyta</taxon>
        <taxon>Embryophyta</taxon>
        <taxon>Tracheophyta</taxon>
        <taxon>Spermatophyta</taxon>
        <taxon>Magnoliopsida</taxon>
        <taxon>Liliopsida</taxon>
        <taxon>Poales</taxon>
        <taxon>Cyperaceae</taxon>
        <taxon>Cyperoideae</taxon>
        <taxon>Cariceae</taxon>
        <taxon>Carex</taxon>
        <taxon>Carex subgen. Euthyceras</taxon>
    </lineage>
</organism>
<dbReference type="Gene3D" id="3.30.70.120">
    <property type="match status" value="1"/>
</dbReference>
<name>A0A833VK78_9POAL</name>
<dbReference type="SUPFAM" id="SSF54913">
    <property type="entry name" value="GlnB-like"/>
    <property type="match status" value="1"/>
</dbReference>
<dbReference type="OrthoDB" id="2017693at2759"/>
<protein>
    <submittedName>
        <fullName evidence="2">Protein CutA 1</fullName>
    </submittedName>
</protein>
<comment type="similarity">
    <text evidence="1">Belongs to the CutA family.</text>
</comment>
<evidence type="ECO:0000313" key="3">
    <source>
        <dbReference type="Proteomes" id="UP000623129"/>
    </source>
</evidence>
<dbReference type="InterPro" id="IPR011322">
    <property type="entry name" value="N-reg_PII-like_a/b"/>
</dbReference>
<dbReference type="PANTHER" id="PTHR23419">
    <property type="entry name" value="DIVALENT CATION TOLERANCE CUTA-RELATED"/>
    <property type="match status" value="1"/>
</dbReference>
<evidence type="ECO:0000256" key="1">
    <source>
        <dbReference type="ARBA" id="ARBA00010169"/>
    </source>
</evidence>
<dbReference type="InterPro" id="IPR015867">
    <property type="entry name" value="N-reg_PII/ATP_PRibTrfase_C"/>
</dbReference>
<gene>
    <name evidence="2" type="ORF">FCM35_KLT08118</name>
</gene>
<dbReference type="EMBL" id="SWLB01000018">
    <property type="protein sequence ID" value="KAF3326488.1"/>
    <property type="molecule type" value="Genomic_DNA"/>
</dbReference>
<sequence length="136" mass="15486">MRCGGATPILLNVLFRRRNARRRSEGRDVEASLESYETETERGARGKKLADSIIKERLAACVNIVPGIESVYWWEGKVQTDSEELLIIKTRESLLPVLTEHVKANHEYDVPEVIAMPITGGNTKYLEWIKNNTMEN</sequence>
<reference evidence="2" key="1">
    <citation type="submission" date="2020-01" db="EMBL/GenBank/DDBJ databases">
        <title>Genome sequence of Kobresia littledalei, the first chromosome-level genome in the family Cyperaceae.</title>
        <authorList>
            <person name="Qu G."/>
        </authorList>
    </citation>
    <scope>NUCLEOTIDE SEQUENCE</scope>
    <source>
        <strain evidence="2">C.B.Clarke</strain>
        <tissue evidence="2">Leaf</tissue>
    </source>
</reference>
<dbReference type="GO" id="GO:0010038">
    <property type="term" value="P:response to metal ion"/>
    <property type="evidence" value="ECO:0007669"/>
    <property type="project" value="InterPro"/>
</dbReference>